<comment type="caution">
    <text evidence="2">The sequence shown here is derived from an EMBL/GenBank/DDBJ whole genome shotgun (WGS) entry which is preliminary data.</text>
</comment>
<feature type="compositionally biased region" description="Low complexity" evidence="1">
    <location>
        <begin position="33"/>
        <end position="53"/>
    </location>
</feature>
<evidence type="ECO:0000313" key="3">
    <source>
        <dbReference type="Proteomes" id="UP000275408"/>
    </source>
</evidence>
<gene>
    <name evidence="2" type="ORF">pdam_00007424</name>
</gene>
<feature type="compositionally biased region" description="Polar residues" evidence="1">
    <location>
        <begin position="1"/>
        <end position="14"/>
    </location>
</feature>
<feature type="region of interest" description="Disordered" evidence="1">
    <location>
        <begin position="1"/>
        <end position="53"/>
    </location>
</feature>
<keyword evidence="3" id="KW-1185">Reference proteome</keyword>
<name>A0A3M6UP57_POCDA</name>
<dbReference type="EMBL" id="RCHS01001119">
    <property type="protein sequence ID" value="RMX55138.1"/>
    <property type="molecule type" value="Genomic_DNA"/>
</dbReference>
<dbReference type="Proteomes" id="UP000275408">
    <property type="component" value="Unassembled WGS sequence"/>
</dbReference>
<sequence length="91" mass="9551">MSSKSLIKLSANNSRDVEQTLGESENRRGDPIVQCSSSARSSSVSGKSNGVGVDVVSPAQLPELIKQADDTSTKLNTLARHSVAKKTSSGY</sequence>
<organism evidence="2 3">
    <name type="scientific">Pocillopora damicornis</name>
    <name type="common">Cauliflower coral</name>
    <name type="synonym">Millepora damicornis</name>
    <dbReference type="NCBI Taxonomy" id="46731"/>
    <lineage>
        <taxon>Eukaryota</taxon>
        <taxon>Metazoa</taxon>
        <taxon>Cnidaria</taxon>
        <taxon>Anthozoa</taxon>
        <taxon>Hexacorallia</taxon>
        <taxon>Scleractinia</taxon>
        <taxon>Astrocoeniina</taxon>
        <taxon>Pocilloporidae</taxon>
        <taxon>Pocillopora</taxon>
    </lineage>
</organism>
<proteinExistence type="predicted"/>
<accession>A0A3M6UP57</accession>
<dbReference type="AlphaFoldDB" id="A0A3M6UP57"/>
<evidence type="ECO:0000313" key="2">
    <source>
        <dbReference type="EMBL" id="RMX55138.1"/>
    </source>
</evidence>
<protein>
    <submittedName>
        <fullName evidence="2">Uncharacterized protein</fullName>
    </submittedName>
</protein>
<evidence type="ECO:0000256" key="1">
    <source>
        <dbReference type="SAM" id="MobiDB-lite"/>
    </source>
</evidence>
<reference evidence="2 3" key="1">
    <citation type="journal article" date="2018" name="Sci. Rep.">
        <title>Comparative analysis of the Pocillopora damicornis genome highlights role of immune system in coral evolution.</title>
        <authorList>
            <person name="Cunning R."/>
            <person name="Bay R.A."/>
            <person name="Gillette P."/>
            <person name="Baker A.C."/>
            <person name="Traylor-Knowles N."/>
        </authorList>
    </citation>
    <scope>NUCLEOTIDE SEQUENCE [LARGE SCALE GENOMIC DNA]</scope>
    <source>
        <strain evidence="2">RSMAS</strain>
        <tissue evidence="2">Whole animal</tissue>
    </source>
</reference>